<accession>A0A0N1IU81</accession>
<protein>
    <submittedName>
        <fullName evidence="1">Uncharacterized protein</fullName>
    </submittedName>
</protein>
<dbReference type="SUPFAM" id="SSF49785">
    <property type="entry name" value="Galactose-binding domain-like"/>
    <property type="match status" value="1"/>
</dbReference>
<keyword evidence="2" id="KW-1185">Reference proteome</keyword>
<evidence type="ECO:0000313" key="2">
    <source>
        <dbReference type="Proteomes" id="UP000053105"/>
    </source>
</evidence>
<dbReference type="InterPro" id="IPR008979">
    <property type="entry name" value="Galactose-bd-like_sf"/>
</dbReference>
<organism evidence="1 2">
    <name type="scientific">Melipona quadrifasciata</name>
    <dbReference type="NCBI Taxonomy" id="166423"/>
    <lineage>
        <taxon>Eukaryota</taxon>
        <taxon>Metazoa</taxon>
        <taxon>Ecdysozoa</taxon>
        <taxon>Arthropoda</taxon>
        <taxon>Hexapoda</taxon>
        <taxon>Insecta</taxon>
        <taxon>Pterygota</taxon>
        <taxon>Neoptera</taxon>
        <taxon>Endopterygota</taxon>
        <taxon>Hymenoptera</taxon>
        <taxon>Apocrita</taxon>
        <taxon>Aculeata</taxon>
        <taxon>Apoidea</taxon>
        <taxon>Anthophila</taxon>
        <taxon>Apidae</taxon>
        <taxon>Melipona</taxon>
    </lineage>
</organism>
<dbReference type="AlphaFoldDB" id="A0A0N1IU81"/>
<dbReference type="Gene3D" id="2.60.120.260">
    <property type="entry name" value="Galactose-binding domain-like"/>
    <property type="match status" value="1"/>
</dbReference>
<dbReference type="EMBL" id="KQ435690">
    <property type="protein sequence ID" value="KOX81194.1"/>
    <property type="molecule type" value="Genomic_DNA"/>
</dbReference>
<gene>
    <name evidence="1" type="ORF">WN51_00101</name>
</gene>
<sequence length="108" mass="11781">MSCSSFNNSIAREMFCGSVLNSPPLKGTTVHLDVEQIEQVEPQCIAPLGMESGAILDADITASSSFDSGNVGPHHGRVVKDGPKFMIIQDYKEIENCILKRKEINSKE</sequence>
<dbReference type="OrthoDB" id="7615829at2759"/>
<reference evidence="1 2" key="1">
    <citation type="submission" date="2015-07" db="EMBL/GenBank/DDBJ databases">
        <title>The genome of Melipona quadrifasciata.</title>
        <authorList>
            <person name="Pan H."/>
            <person name="Kapheim K."/>
        </authorList>
    </citation>
    <scope>NUCLEOTIDE SEQUENCE [LARGE SCALE GENOMIC DNA]</scope>
    <source>
        <strain evidence="1">0111107301</strain>
        <tissue evidence="1">Whole body</tissue>
    </source>
</reference>
<dbReference type="Proteomes" id="UP000053105">
    <property type="component" value="Unassembled WGS sequence"/>
</dbReference>
<name>A0A0N1IU81_9HYME</name>
<proteinExistence type="predicted"/>
<evidence type="ECO:0000313" key="1">
    <source>
        <dbReference type="EMBL" id="KOX81194.1"/>
    </source>
</evidence>